<organism evidence="2 3">
    <name type="scientific">Lactuca sativa</name>
    <name type="common">Garden lettuce</name>
    <dbReference type="NCBI Taxonomy" id="4236"/>
    <lineage>
        <taxon>Eukaryota</taxon>
        <taxon>Viridiplantae</taxon>
        <taxon>Streptophyta</taxon>
        <taxon>Embryophyta</taxon>
        <taxon>Tracheophyta</taxon>
        <taxon>Spermatophyta</taxon>
        <taxon>Magnoliopsida</taxon>
        <taxon>eudicotyledons</taxon>
        <taxon>Gunneridae</taxon>
        <taxon>Pentapetalae</taxon>
        <taxon>asterids</taxon>
        <taxon>campanulids</taxon>
        <taxon>Asterales</taxon>
        <taxon>Asteraceae</taxon>
        <taxon>Cichorioideae</taxon>
        <taxon>Cichorieae</taxon>
        <taxon>Lactucinae</taxon>
        <taxon>Lactuca</taxon>
    </lineage>
</organism>
<evidence type="ECO:0000313" key="2">
    <source>
        <dbReference type="EMBL" id="KAJ0209988.1"/>
    </source>
</evidence>
<keyword evidence="1" id="KW-0472">Membrane</keyword>
<dbReference type="Proteomes" id="UP000235145">
    <property type="component" value="Unassembled WGS sequence"/>
</dbReference>
<evidence type="ECO:0000256" key="1">
    <source>
        <dbReference type="SAM" id="Phobius"/>
    </source>
</evidence>
<keyword evidence="1" id="KW-1133">Transmembrane helix</keyword>
<sequence length="122" mass="13891">MDSCQGQEKCCAKNLEVKMSKRVVLRSTVIVSLLDASGNMVLLQYKIRQLLNMSICCRAFQSHTCGSWLEVMLDTCVSHIKLNNVFQECLVALIVHIMIGKIVPMHVNVNLHKVIMVWQLLY</sequence>
<dbReference type="EMBL" id="NBSK02000004">
    <property type="protein sequence ID" value="KAJ0209988.1"/>
    <property type="molecule type" value="Genomic_DNA"/>
</dbReference>
<name>A0A9R1VRN5_LACSA</name>
<gene>
    <name evidence="2" type="ORF">LSAT_V11C400196550</name>
</gene>
<keyword evidence="3" id="KW-1185">Reference proteome</keyword>
<dbReference type="AlphaFoldDB" id="A0A9R1VRN5"/>
<reference evidence="2 3" key="1">
    <citation type="journal article" date="2017" name="Nat. Commun.">
        <title>Genome assembly with in vitro proximity ligation data and whole-genome triplication in lettuce.</title>
        <authorList>
            <person name="Reyes-Chin-Wo S."/>
            <person name="Wang Z."/>
            <person name="Yang X."/>
            <person name="Kozik A."/>
            <person name="Arikit S."/>
            <person name="Song C."/>
            <person name="Xia L."/>
            <person name="Froenicke L."/>
            <person name="Lavelle D.O."/>
            <person name="Truco M.J."/>
            <person name="Xia R."/>
            <person name="Zhu S."/>
            <person name="Xu C."/>
            <person name="Xu H."/>
            <person name="Xu X."/>
            <person name="Cox K."/>
            <person name="Korf I."/>
            <person name="Meyers B.C."/>
            <person name="Michelmore R.W."/>
        </authorList>
    </citation>
    <scope>NUCLEOTIDE SEQUENCE [LARGE SCALE GENOMIC DNA]</scope>
    <source>
        <strain evidence="3">cv. Salinas</strain>
        <tissue evidence="2">Seedlings</tissue>
    </source>
</reference>
<proteinExistence type="predicted"/>
<keyword evidence="1" id="KW-0812">Transmembrane</keyword>
<comment type="caution">
    <text evidence="2">The sequence shown here is derived from an EMBL/GenBank/DDBJ whole genome shotgun (WGS) entry which is preliminary data.</text>
</comment>
<protein>
    <submittedName>
        <fullName evidence="2">Uncharacterized protein</fullName>
    </submittedName>
</protein>
<evidence type="ECO:0000313" key="3">
    <source>
        <dbReference type="Proteomes" id="UP000235145"/>
    </source>
</evidence>
<accession>A0A9R1VRN5</accession>
<feature type="transmembrane region" description="Helical" evidence="1">
    <location>
        <begin position="23"/>
        <end position="43"/>
    </location>
</feature>